<protein>
    <submittedName>
        <fullName evidence="1">Uncharacterized protein</fullName>
    </submittedName>
</protein>
<comment type="caution">
    <text evidence="1">The sequence shown here is derived from an EMBL/GenBank/DDBJ whole genome shotgun (WGS) entry which is preliminary data.</text>
</comment>
<evidence type="ECO:0000313" key="2">
    <source>
        <dbReference type="Proteomes" id="UP000018877"/>
    </source>
</evidence>
<keyword evidence="2" id="KW-1185">Reference proteome</keyword>
<dbReference type="EMBL" id="ALAN01000031">
    <property type="protein sequence ID" value="ETI70012.1"/>
    <property type="molecule type" value="Genomic_DNA"/>
</dbReference>
<dbReference type="Proteomes" id="UP000018877">
    <property type="component" value="Unassembled WGS sequence"/>
</dbReference>
<sequence>MLPLSLEWFIVPSEGLFSFKRSQIIFIVPAAGLFLSKRSQLIIHIAHERQKPPGAGTLEGSECPCAWKNAKDGHSERFRVPVRMEKRQRRAL</sequence>
<gene>
    <name evidence="1" type="ORF">BAVI_04544</name>
</gene>
<evidence type="ECO:0000313" key="1">
    <source>
        <dbReference type="EMBL" id="ETI70012.1"/>
    </source>
</evidence>
<reference evidence="1 2" key="1">
    <citation type="journal article" date="2014" name="Environ. Microbiol.">
        <title>The nitrate-ammonifying and nosZ-carrying bacterium Bacillus vireti is a potent source and sink for nitric and nitrous oxide under high nitrate conditions.</title>
        <authorList>
            <person name="Mania D."/>
            <person name="Heylen K."/>
            <person name="van Spanning R.J."/>
            <person name="Frostegard A."/>
        </authorList>
    </citation>
    <scope>NUCLEOTIDE SEQUENCE [LARGE SCALE GENOMIC DNA]</scope>
    <source>
        <strain evidence="1 2">LMG 21834</strain>
    </source>
</reference>
<organism evidence="1 2">
    <name type="scientific">Neobacillus vireti LMG 21834</name>
    <dbReference type="NCBI Taxonomy" id="1131730"/>
    <lineage>
        <taxon>Bacteria</taxon>
        <taxon>Bacillati</taxon>
        <taxon>Bacillota</taxon>
        <taxon>Bacilli</taxon>
        <taxon>Bacillales</taxon>
        <taxon>Bacillaceae</taxon>
        <taxon>Neobacillus</taxon>
    </lineage>
</organism>
<accession>A0AB94ISK4</accession>
<proteinExistence type="predicted"/>
<name>A0AB94ISK4_9BACI</name>
<dbReference type="AlphaFoldDB" id="A0AB94ISK4"/>